<dbReference type="eggNOG" id="COG2244">
    <property type="taxonomic scope" value="Bacteria"/>
</dbReference>
<feature type="transmembrane region" description="Helical" evidence="8">
    <location>
        <begin position="268"/>
        <end position="286"/>
    </location>
</feature>
<name>A0A058ZR50_9RHOB</name>
<evidence type="ECO:0000313" key="9">
    <source>
        <dbReference type="EMBL" id="KCV83306.1"/>
    </source>
</evidence>
<feature type="transmembrane region" description="Helical" evidence="8">
    <location>
        <begin position="355"/>
        <end position="379"/>
    </location>
</feature>
<evidence type="ECO:0000256" key="1">
    <source>
        <dbReference type="ARBA" id="ARBA00004651"/>
    </source>
</evidence>
<feature type="transmembrane region" description="Helical" evidence="8">
    <location>
        <begin position="415"/>
        <end position="439"/>
    </location>
</feature>
<evidence type="ECO:0000256" key="7">
    <source>
        <dbReference type="SAM" id="MobiDB-lite"/>
    </source>
</evidence>
<evidence type="ECO:0000256" key="3">
    <source>
        <dbReference type="ARBA" id="ARBA00022475"/>
    </source>
</evidence>
<dbReference type="Proteomes" id="UP000024836">
    <property type="component" value="Unassembled WGS sequence"/>
</dbReference>
<keyword evidence="5 8" id="KW-1133">Transmembrane helix</keyword>
<dbReference type="GO" id="GO:0005886">
    <property type="term" value="C:plasma membrane"/>
    <property type="evidence" value="ECO:0007669"/>
    <property type="project" value="UniProtKB-SubCell"/>
</dbReference>
<evidence type="ECO:0000256" key="6">
    <source>
        <dbReference type="ARBA" id="ARBA00023136"/>
    </source>
</evidence>
<evidence type="ECO:0000256" key="5">
    <source>
        <dbReference type="ARBA" id="ARBA00022989"/>
    </source>
</evidence>
<feature type="transmembrane region" description="Helical" evidence="8">
    <location>
        <begin position="292"/>
        <end position="310"/>
    </location>
</feature>
<gene>
    <name evidence="9" type="ORF">ATO10_01055</name>
</gene>
<dbReference type="AlphaFoldDB" id="A0A058ZR50"/>
<evidence type="ECO:0000256" key="8">
    <source>
        <dbReference type="SAM" id="Phobius"/>
    </source>
</evidence>
<comment type="subcellular location">
    <subcellularLocation>
        <location evidence="1">Cell membrane</location>
        <topology evidence="1">Multi-pass membrane protein</topology>
    </subcellularLocation>
</comment>
<keyword evidence="3" id="KW-1003">Cell membrane</keyword>
<proteinExistence type="inferred from homology"/>
<organism evidence="9 10">
    <name type="scientific">Actibacterium atlanticum</name>
    <dbReference type="NCBI Taxonomy" id="1461693"/>
    <lineage>
        <taxon>Bacteria</taxon>
        <taxon>Pseudomonadati</taxon>
        <taxon>Pseudomonadota</taxon>
        <taxon>Alphaproteobacteria</taxon>
        <taxon>Rhodobacterales</taxon>
        <taxon>Roseobacteraceae</taxon>
        <taxon>Actibacterium</taxon>
    </lineage>
</organism>
<evidence type="ECO:0000313" key="10">
    <source>
        <dbReference type="Proteomes" id="UP000024836"/>
    </source>
</evidence>
<keyword evidence="10" id="KW-1185">Reference proteome</keyword>
<feature type="transmembrane region" description="Helical" evidence="8">
    <location>
        <begin position="391"/>
        <end position="409"/>
    </location>
</feature>
<feature type="transmembrane region" description="Helical" evidence="8">
    <location>
        <begin position="121"/>
        <end position="143"/>
    </location>
</feature>
<dbReference type="EMBL" id="AQQY01000001">
    <property type="protein sequence ID" value="KCV83306.1"/>
    <property type="molecule type" value="Genomic_DNA"/>
</dbReference>
<protein>
    <recommendedName>
        <fullName evidence="11">Polysaccharide biosynthesis protein</fullName>
    </recommendedName>
</protein>
<comment type="caution">
    <text evidence="9">The sequence shown here is derived from an EMBL/GenBank/DDBJ whole genome shotgun (WGS) entry which is preliminary data.</text>
</comment>
<feature type="transmembrane region" description="Helical" evidence="8">
    <location>
        <begin position="149"/>
        <end position="174"/>
    </location>
</feature>
<keyword evidence="4 8" id="KW-0812">Transmembrane</keyword>
<dbReference type="PANTHER" id="PTHR30250:SF10">
    <property type="entry name" value="LIPOPOLYSACCHARIDE BIOSYNTHESIS PROTEIN WZXC"/>
    <property type="match status" value="1"/>
</dbReference>
<dbReference type="InterPro" id="IPR050833">
    <property type="entry name" value="Poly_Biosynth_Transport"/>
</dbReference>
<feature type="transmembrane region" description="Helical" evidence="8">
    <location>
        <begin position="241"/>
        <end position="261"/>
    </location>
</feature>
<feature type="transmembrane region" description="Helical" evidence="8">
    <location>
        <begin position="195"/>
        <end position="221"/>
    </location>
</feature>
<accession>A0A058ZR50</accession>
<dbReference type="STRING" id="1461693.ATO10_01055"/>
<feature type="region of interest" description="Disordered" evidence="7">
    <location>
        <begin position="1"/>
        <end position="24"/>
    </location>
</feature>
<feature type="transmembrane region" description="Helical" evidence="8">
    <location>
        <begin position="322"/>
        <end position="343"/>
    </location>
</feature>
<reference evidence="9 10" key="1">
    <citation type="submission" date="2013-04" db="EMBL/GenBank/DDBJ databases">
        <title>Shimia sp. 22II-S11-Z10 Genome Sequencing.</title>
        <authorList>
            <person name="Lai Q."/>
            <person name="Li G."/>
            <person name="Shao Z."/>
        </authorList>
    </citation>
    <scope>NUCLEOTIDE SEQUENCE [LARGE SCALE GENOMIC DNA]</scope>
    <source>
        <strain evidence="10">22II-S11-Z10</strain>
    </source>
</reference>
<evidence type="ECO:0008006" key="11">
    <source>
        <dbReference type="Google" id="ProtNLM"/>
    </source>
</evidence>
<dbReference type="PATRIC" id="fig|1461693.3.peg.220"/>
<dbReference type="Pfam" id="PF13440">
    <property type="entry name" value="Polysacc_synt_3"/>
    <property type="match status" value="1"/>
</dbReference>
<evidence type="ECO:0000256" key="2">
    <source>
        <dbReference type="ARBA" id="ARBA00007430"/>
    </source>
</evidence>
<keyword evidence="6 8" id="KW-0472">Membrane</keyword>
<evidence type="ECO:0000256" key="4">
    <source>
        <dbReference type="ARBA" id="ARBA00022692"/>
    </source>
</evidence>
<sequence>MRIGRNADAAMGTPGASKTGSHRQRYLKRNPAGDIIVKPSLPPFISHLMAFGASELATKASRLFVVIAVARMLSPSEIGIAAAALAMGDILKALTENGVGQRIIAAKDHDLEGTCTTARRLFWFWCLGLFAVQVAVAALFWAIGGSVMICLLILVLAGEYLFMPAGLVQVALAMRAGKMRSIAAIAGGQVVISNILSVALAIVWPAAIVLILPRLLTAPFWLMAVRRLHPWQGNPNAHPTAIRPFLTFGWAVLGIEVVKALRLQADKLLVGLLLGPQALGLYFMAFNAGLSLASSFSVALSVVLFPHLCASKDRAASLRQGITLSLGLIAPVVVLQAVLAPWYVPLLLGDDWAQLSGVVSILCLAAIPTVLWTSAASWMRAEGRPAQELKATALVTLALMLNTFLLAPLGLTAIAWGYLLVSCIAMTLAALPALNAAFLSATKERLQNA</sequence>
<comment type="similarity">
    <text evidence="2">Belongs to the polysaccharide synthase family.</text>
</comment>
<dbReference type="PANTHER" id="PTHR30250">
    <property type="entry name" value="PST FAMILY PREDICTED COLANIC ACID TRANSPORTER"/>
    <property type="match status" value="1"/>
</dbReference>